<protein>
    <submittedName>
        <fullName evidence="4">Ribosomal protein S18 acetylase RimI-like enzyme</fullName>
    </submittedName>
</protein>
<dbReference type="InterPro" id="IPR050832">
    <property type="entry name" value="Bact_Acetyltransf"/>
</dbReference>
<comment type="caution">
    <text evidence="4">The sequence shown here is derived from an EMBL/GenBank/DDBJ whole genome shotgun (WGS) entry which is preliminary data.</text>
</comment>
<dbReference type="InterPro" id="IPR016181">
    <property type="entry name" value="Acyl_CoA_acyltransferase"/>
</dbReference>
<dbReference type="RefSeq" id="WP_141896471.1">
    <property type="nucleotide sequence ID" value="NZ_BAABLH010000004.1"/>
</dbReference>
<reference evidence="4 5" key="1">
    <citation type="submission" date="2019-06" db="EMBL/GenBank/DDBJ databases">
        <title>Sequencing the genomes of 1000 actinobacteria strains.</title>
        <authorList>
            <person name="Klenk H.-P."/>
        </authorList>
    </citation>
    <scope>NUCLEOTIDE SEQUENCE [LARGE SCALE GENOMIC DNA]</scope>
    <source>
        <strain evidence="4 5">DSM 105492</strain>
    </source>
</reference>
<dbReference type="GO" id="GO:0005840">
    <property type="term" value="C:ribosome"/>
    <property type="evidence" value="ECO:0007669"/>
    <property type="project" value="UniProtKB-KW"/>
</dbReference>
<dbReference type="InterPro" id="IPR000182">
    <property type="entry name" value="GNAT_dom"/>
</dbReference>
<dbReference type="Gene3D" id="3.40.630.30">
    <property type="match status" value="1"/>
</dbReference>
<keyword evidence="5" id="KW-1185">Reference proteome</keyword>
<dbReference type="CDD" id="cd04301">
    <property type="entry name" value="NAT_SF"/>
    <property type="match status" value="1"/>
</dbReference>
<feature type="domain" description="N-acetyltransferase" evidence="3">
    <location>
        <begin position="3"/>
        <end position="164"/>
    </location>
</feature>
<accession>A0A543EE95</accession>
<dbReference type="EMBL" id="VFPE01000007">
    <property type="protein sequence ID" value="TQM19799.1"/>
    <property type="molecule type" value="Genomic_DNA"/>
</dbReference>
<dbReference type="OrthoDB" id="5243635at2"/>
<dbReference type="PROSITE" id="PS51186">
    <property type="entry name" value="GNAT"/>
    <property type="match status" value="1"/>
</dbReference>
<keyword evidence="4" id="KW-0689">Ribosomal protein</keyword>
<keyword evidence="4" id="KW-0687">Ribonucleoprotein</keyword>
<evidence type="ECO:0000256" key="2">
    <source>
        <dbReference type="ARBA" id="ARBA00023315"/>
    </source>
</evidence>
<sequence>MTFTLRAPVPSDAEELAALHVTTWQETYTELLPDGYFDDAFVEGRRRMWTRMLEDPRDDMIVRVAEEDGRIIGFAVSGRPIGPHADEAPRDRHLYMLYLAAERHGQGAGQALIDGVLGDGPAMLWVAKQNPRAIAFYRRNGFEFDGVEVVDEGAPSITDARMVR</sequence>
<dbReference type="SUPFAM" id="SSF55729">
    <property type="entry name" value="Acyl-CoA N-acyltransferases (Nat)"/>
    <property type="match status" value="1"/>
</dbReference>
<dbReference type="Pfam" id="PF00583">
    <property type="entry name" value="Acetyltransf_1"/>
    <property type="match status" value="1"/>
</dbReference>
<name>A0A543EE95_9MICO</name>
<dbReference type="GO" id="GO:0016747">
    <property type="term" value="F:acyltransferase activity, transferring groups other than amino-acyl groups"/>
    <property type="evidence" value="ECO:0007669"/>
    <property type="project" value="InterPro"/>
</dbReference>
<evidence type="ECO:0000259" key="3">
    <source>
        <dbReference type="PROSITE" id="PS51186"/>
    </source>
</evidence>
<proteinExistence type="predicted"/>
<evidence type="ECO:0000313" key="5">
    <source>
        <dbReference type="Proteomes" id="UP000320235"/>
    </source>
</evidence>
<dbReference type="AlphaFoldDB" id="A0A543EE95"/>
<gene>
    <name evidence="4" type="ORF">FB391_3636</name>
</gene>
<dbReference type="PANTHER" id="PTHR43877">
    <property type="entry name" value="AMINOALKYLPHOSPHONATE N-ACETYLTRANSFERASE-RELATED-RELATED"/>
    <property type="match status" value="1"/>
</dbReference>
<evidence type="ECO:0000313" key="4">
    <source>
        <dbReference type="EMBL" id="TQM19799.1"/>
    </source>
</evidence>
<keyword evidence="2" id="KW-0012">Acyltransferase</keyword>
<evidence type="ECO:0000256" key="1">
    <source>
        <dbReference type="ARBA" id="ARBA00022679"/>
    </source>
</evidence>
<keyword evidence="1" id="KW-0808">Transferase</keyword>
<dbReference type="Proteomes" id="UP000320235">
    <property type="component" value="Unassembled WGS sequence"/>
</dbReference>
<organism evidence="4 5">
    <name type="scientific">Microbacterium kyungheense</name>
    <dbReference type="NCBI Taxonomy" id="1263636"/>
    <lineage>
        <taxon>Bacteria</taxon>
        <taxon>Bacillati</taxon>
        <taxon>Actinomycetota</taxon>
        <taxon>Actinomycetes</taxon>
        <taxon>Micrococcales</taxon>
        <taxon>Microbacteriaceae</taxon>
        <taxon>Microbacterium</taxon>
    </lineage>
</organism>